<keyword evidence="1 2" id="KW-0129">CBS domain</keyword>
<dbReference type="InterPro" id="IPR000644">
    <property type="entry name" value="CBS_dom"/>
</dbReference>
<evidence type="ECO:0000259" key="3">
    <source>
        <dbReference type="PROSITE" id="PS51371"/>
    </source>
</evidence>
<dbReference type="PROSITE" id="PS51371">
    <property type="entry name" value="CBS"/>
    <property type="match status" value="2"/>
</dbReference>
<comment type="caution">
    <text evidence="4">The sequence shown here is derived from an EMBL/GenBank/DDBJ whole genome shotgun (WGS) entry which is preliminary data.</text>
</comment>
<feature type="domain" description="CBS" evidence="3">
    <location>
        <begin position="76"/>
        <end position="131"/>
    </location>
</feature>
<keyword evidence="5" id="KW-1185">Reference proteome</keyword>
<dbReference type="InterPro" id="IPR051257">
    <property type="entry name" value="Diverse_CBS-Domain"/>
</dbReference>
<evidence type="ECO:0000313" key="5">
    <source>
        <dbReference type="Proteomes" id="UP001501470"/>
    </source>
</evidence>
<evidence type="ECO:0000256" key="1">
    <source>
        <dbReference type="ARBA" id="ARBA00023122"/>
    </source>
</evidence>
<dbReference type="PANTHER" id="PTHR43080:SF2">
    <property type="entry name" value="CBS DOMAIN-CONTAINING PROTEIN"/>
    <property type="match status" value="1"/>
</dbReference>
<gene>
    <name evidence="4" type="ORF">GCM10009827_061920</name>
</gene>
<name>A0ABP4M0S3_9ACTN</name>
<protein>
    <recommendedName>
        <fullName evidence="3">CBS domain-containing protein</fullName>
    </recommendedName>
</protein>
<dbReference type="Gene3D" id="3.10.580.10">
    <property type="entry name" value="CBS-domain"/>
    <property type="match status" value="1"/>
</dbReference>
<dbReference type="SMART" id="SM00116">
    <property type="entry name" value="CBS"/>
    <property type="match status" value="2"/>
</dbReference>
<organism evidence="4 5">
    <name type="scientific">Dactylosporangium maewongense</name>
    <dbReference type="NCBI Taxonomy" id="634393"/>
    <lineage>
        <taxon>Bacteria</taxon>
        <taxon>Bacillati</taxon>
        <taxon>Actinomycetota</taxon>
        <taxon>Actinomycetes</taxon>
        <taxon>Micromonosporales</taxon>
        <taxon>Micromonosporaceae</taxon>
        <taxon>Dactylosporangium</taxon>
    </lineage>
</organism>
<dbReference type="InterPro" id="IPR046342">
    <property type="entry name" value="CBS_dom_sf"/>
</dbReference>
<evidence type="ECO:0000256" key="2">
    <source>
        <dbReference type="PROSITE-ProRule" id="PRU00703"/>
    </source>
</evidence>
<sequence>MHAKDIMSRPVHTVRADEPVAGAVALLEREQITAAPVVDAHGRLVGSISERDLLRRSAGPAAPGADTPGTRVEDVMSGLPVAGWPDTDVADIAKVMVDQGVHSVPIVIDEHVIGIVSRCDVLRTIMPTDDTAMREAQRRLTEYAGGQRRWTVAVTGGTAVVSGRFDSGTERDIAMALVRTTPGIDTVTTADEET</sequence>
<dbReference type="RefSeq" id="WP_344505847.1">
    <property type="nucleotide sequence ID" value="NZ_BAAAQD010000013.1"/>
</dbReference>
<dbReference type="PANTHER" id="PTHR43080">
    <property type="entry name" value="CBS DOMAIN-CONTAINING PROTEIN CBSX3, MITOCHONDRIAL"/>
    <property type="match status" value="1"/>
</dbReference>
<evidence type="ECO:0000313" key="4">
    <source>
        <dbReference type="EMBL" id="GAA1535279.1"/>
    </source>
</evidence>
<dbReference type="EMBL" id="BAAAQD010000013">
    <property type="protein sequence ID" value="GAA1535279.1"/>
    <property type="molecule type" value="Genomic_DNA"/>
</dbReference>
<dbReference type="Pfam" id="PF00571">
    <property type="entry name" value="CBS"/>
    <property type="match status" value="2"/>
</dbReference>
<reference evidence="5" key="1">
    <citation type="journal article" date="2019" name="Int. J. Syst. Evol. Microbiol.">
        <title>The Global Catalogue of Microorganisms (GCM) 10K type strain sequencing project: providing services to taxonomists for standard genome sequencing and annotation.</title>
        <authorList>
            <consortium name="The Broad Institute Genomics Platform"/>
            <consortium name="The Broad Institute Genome Sequencing Center for Infectious Disease"/>
            <person name="Wu L."/>
            <person name="Ma J."/>
        </authorList>
    </citation>
    <scope>NUCLEOTIDE SEQUENCE [LARGE SCALE GENOMIC DNA]</scope>
    <source>
        <strain evidence="5">JCM 15933</strain>
    </source>
</reference>
<dbReference type="SUPFAM" id="SSF54631">
    <property type="entry name" value="CBS-domain pair"/>
    <property type="match status" value="1"/>
</dbReference>
<dbReference type="Proteomes" id="UP001501470">
    <property type="component" value="Unassembled WGS sequence"/>
</dbReference>
<proteinExistence type="predicted"/>
<feature type="domain" description="CBS" evidence="3">
    <location>
        <begin position="7"/>
        <end position="63"/>
    </location>
</feature>
<accession>A0ABP4M0S3</accession>